<dbReference type="RefSeq" id="WP_071856468.1">
    <property type="nucleotide sequence ID" value="NZ_JBHSHK010000005.1"/>
</dbReference>
<organism evidence="9 10">
    <name type="scientific">Enterococcus hermanniensis</name>
    <dbReference type="NCBI Taxonomy" id="249189"/>
    <lineage>
        <taxon>Bacteria</taxon>
        <taxon>Bacillati</taxon>
        <taxon>Bacillota</taxon>
        <taxon>Bacilli</taxon>
        <taxon>Lactobacillales</taxon>
        <taxon>Enterococcaceae</taxon>
        <taxon>Enterococcus</taxon>
    </lineage>
</organism>
<protein>
    <recommendedName>
        <fullName evidence="7 8">Cell division protein FtsL</fullName>
    </recommendedName>
</protein>
<keyword evidence="5 7" id="KW-0472">Membrane</keyword>
<keyword evidence="1 7" id="KW-1003">Cell membrane</keyword>
<feature type="transmembrane region" description="Helical" evidence="7">
    <location>
        <begin position="49"/>
        <end position="68"/>
    </location>
</feature>
<keyword evidence="10" id="KW-1185">Reference proteome</keyword>
<evidence type="ECO:0000256" key="6">
    <source>
        <dbReference type="ARBA" id="ARBA00023306"/>
    </source>
</evidence>
<evidence type="ECO:0000256" key="2">
    <source>
        <dbReference type="ARBA" id="ARBA00022618"/>
    </source>
</evidence>
<name>A0A1L8TR80_9ENTE</name>
<gene>
    <name evidence="7" type="primary">ftsL</name>
    <name evidence="9" type="ORF">RV04_GL000044</name>
</gene>
<evidence type="ECO:0000256" key="7">
    <source>
        <dbReference type="HAMAP-Rule" id="MF_00910"/>
    </source>
</evidence>
<keyword evidence="3 7" id="KW-0812">Transmembrane</keyword>
<comment type="function">
    <text evidence="7">Essential cell division protein.</text>
</comment>
<dbReference type="AlphaFoldDB" id="A0A1L8TR80"/>
<comment type="similarity">
    <text evidence="7">Belongs to the FtsL family.</text>
</comment>
<accession>A0A1L8TR80</accession>
<evidence type="ECO:0000313" key="10">
    <source>
        <dbReference type="Proteomes" id="UP000182077"/>
    </source>
</evidence>
<dbReference type="GO" id="GO:0032153">
    <property type="term" value="C:cell division site"/>
    <property type="evidence" value="ECO:0007669"/>
    <property type="project" value="UniProtKB-UniRule"/>
</dbReference>
<evidence type="ECO:0000256" key="3">
    <source>
        <dbReference type="ARBA" id="ARBA00022692"/>
    </source>
</evidence>
<sequence>MAELKNEQNYQFDPKFDPKLEEVQQTPDSFEVFVSPGDRLKRISKVEKLAVVAFLVMVIALSITMVNYRNDISKTQNEITSIQTDIDAKGKTATQLQQEKSELSRSDRLKEVAEKAGLSINDANLRKVK</sequence>
<comment type="caution">
    <text evidence="9">The sequence shown here is derived from an EMBL/GenBank/DDBJ whole genome shotgun (WGS) entry which is preliminary data.</text>
</comment>
<keyword evidence="2 7" id="KW-0132">Cell division</keyword>
<evidence type="ECO:0000256" key="5">
    <source>
        <dbReference type="ARBA" id="ARBA00023136"/>
    </source>
</evidence>
<evidence type="ECO:0000256" key="4">
    <source>
        <dbReference type="ARBA" id="ARBA00022989"/>
    </source>
</evidence>
<dbReference type="STRING" id="249189.RV04_GL000044"/>
<dbReference type="GO" id="GO:0043093">
    <property type="term" value="P:FtsZ-dependent cytokinesis"/>
    <property type="evidence" value="ECO:0007669"/>
    <property type="project" value="UniProtKB-UniRule"/>
</dbReference>
<reference evidence="9 10" key="1">
    <citation type="submission" date="2014-12" db="EMBL/GenBank/DDBJ databases">
        <title>Draft genome sequences of 29 type strains of Enterococci.</title>
        <authorList>
            <person name="Zhong Z."/>
            <person name="Sun Z."/>
            <person name="Liu W."/>
            <person name="Zhang W."/>
            <person name="Zhang H."/>
        </authorList>
    </citation>
    <scope>NUCLEOTIDE SEQUENCE [LARGE SCALE GENOMIC DNA]</scope>
    <source>
        <strain evidence="9 10">DSM 17122</strain>
    </source>
</reference>
<dbReference type="InterPro" id="IPR011922">
    <property type="entry name" value="Cell_div_FtsL"/>
</dbReference>
<dbReference type="HAMAP" id="MF_00910">
    <property type="entry name" value="FtsL"/>
    <property type="match status" value="1"/>
</dbReference>
<evidence type="ECO:0000256" key="8">
    <source>
        <dbReference type="NCBIfam" id="TIGR02209"/>
    </source>
</evidence>
<dbReference type="Proteomes" id="UP000182077">
    <property type="component" value="Unassembled WGS sequence"/>
</dbReference>
<evidence type="ECO:0000313" key="9">
    <source>
        <dbReference type="EMBL" id="OJG46797.1"/>
    </source>
</evidence>
<evidence type="ECO:0000256" key="1">
    <source>
        <dbReference type="ARBA" id="ARBA00022475"/>
    </source>
</evidence>
<proteinExistence type="inferred from homology"/>
<dbReference type="EMBL" id="JXKQ01000001">
    <property type="protein sequence ID" value="OJG46797.1"/>
    <property type="molecule type" value="Genomic_DNA"/>
</dbReference>
<dbReference type="OrthoDB" id="2199933at2"/>
<dbReference type="GO" id="GO:0005886">
    <property type="term" value="C:plasma membrane"/>
    <property type="evidence" value="ECO:0007669"/>
    <property type="project" value="UniProtKB-SubCell"/>
</dbReference>
<keyword evidence="4 7" id="KW-1133">Transmembrane helix</keyword>
<dbReference type="NCBIfam" id="TIGR02209">
    <property type="entry name" value="ftsL_broad"/>
    <property type="match status" value="1"/>
</dbReference>
<keyword evidence="6 7" id="KW-0131">Cell cycle</keyword>
<comment type="subcellular location">
    <subcellularLocation>
        <location evidence="7">Cell membrane</location>
        <topology evidence="7">Single-pass type II membrane protein</topology>
    </subcellularLocation>
    <text evidence="7">Localizes to the division septum where it forms a ring structure.</text>
</comment>